<evidence type="ECO:0000256" key="14">
    <source>
        <dbReference type="ARBA" id="ARBA00038478"/>
    </source>
</evidence>
<gene>
    <name evidence="17" type="primary">pfkA_2</name>
    <name evidence="17" type="ORF">ERS852492_03084</name>
</gene>
<evidence type="ECO:0000313" key="18">
    <source>
        <dbReference type="Proteomes" id="UP000095780"/>
    </source>
</evidence>
<dbReference type="GO" id="GO:0030388">
    <property type="term" value="P:fructose 1,6-bisphosphate metabolic process"/>
    <property type="evidence" value="ECO:0007669"/>
    <property type="project" value="TreeGrafter"/>
</dbReference>
<sequence length="95" mass="10415">MFIVEIMGHKTVWLTLHSGIAGGADIIFISEIPYNVDEVLNTIRKREKQGKKFTIIAMAEGAISDETAGKTKMVNVNNELIRQADSLGISLGRKA</sequence>
<keyword evidence="10 17" id="KW-0418">Kinase</keyword>
<dbReference type="GO" id="GO:0048029">
    <property type="term" value="F:monosaccharide binding"/>
    <property type="evidence" value="ECO:0007669"/>
    <property type="project" value="TreeGrafter"/>
</dbReference>
<evidence type="ECO:0000256" key="10">
    <source>
        <dbReference type="ARBA" id="ARBA00022777"/>
    </source>
</evidence>
<feature type="domain" description="Phosphofructokinase" evidence="16">
    <location>
        <begin position="1"/>
        <end position="72"/>
    </location>
</feature>
<comment type="function">
    <text evidence="2">Catalyzes the phosphorylation of D-fructose 6-phosphate to fructose 1,6-bisphosphate by ATP, the first committing step of glycolysis.</text>
</comment>
<dbReference type="PRINTS" id="PR00476">
    <property type="entry name" value="PHFRCTKINASE"/>
</dbReference>
<dbReference type="UniPathway" id="UPA00109">
    <property type="reaction ID" value="UER00182"/>
</dbReference>
<dbReference type="GO" id="GO:0042802">
    <property type="term" value="F:identical protein binding"/>
    <property type="evidence" value="ECO:0007669"/>
    <property type="project" value="TreeGrafter"/>
</dbReference>
<evidence type="ECO:0000256" key="11">
    <source>
        <dbReference type="ARBA" id="ARBA00022840"/>
    </source>
</evidence>
<proteinExistence type="inferred from homology"/>
<evidence type="ECO:0000313" key="17">
    <source>
        <dbReference type="EMBL" id="CUQ92345.1"/>
    </source>
</evidence>
<dbReference type="EMBL" id="CZBV01000014">
    <property type="protein sequence ID" value="CUQ92345.1"/>
    <property type="molecule type" value="Genomic_DNA"/>
</dbReference>
<comment type="similarity">
    <text evidence="14">Belongs to the phosphofructokinase type A (PFKA) family.</text>
</comment>
<accession>A0A174ZYA7</accession>
<evidence type="ECO:0000256" key="9">
    <source>
        <dbReference type="ARBA" id="ARBA00022741"/>
    </source>
</evidence>
<evidence type="ECO:0000256" key="2">
    <source>
        <dbReference type="ARBA" id="ARBA00002659"/>
    </source>
</evidence>
<evidence type="ECO:0000256" key="13">
    <source>
        <dbReference type="ARBA" id="ARBA00023152"/>
    </source>
</evidence>
<dbReference type="InterPro" id="IPR022953">
    <property type="entry name" value="ATP_PFK"/>
</dbReference>
<dbReference type="Proteomes" id="UP000095780">
    <property type="component" value="Unassembled WGS sequence"/>
</dbReference>
<dbReference type="Pfam" id="PF00365">
    <property type="entry name" value="PFK"/>
    <property type="match status" value="1"/>
</dbReference>
<dbReference type="PANTHER" id="PTHR13697">
    <property type="entry name" value="PHOSPHOFRUCTOKINASE"/>
    <property type="match status" value="1"/>
</dbReference>
<evidence type="ECO:0000256" key="15">
    <source>
        <dbReference type="ARBA" id="ARBA00048070"/>
    </source>
</evidence>
<organism evidence="17 18">
    <name type="scientific">Lachnospira eligens</name>
    <dbReference type="NCBI Taxonomy" id="39485"/>
    <lineage>
        <taxon>Bacteria</taxon>
        <taxon>Bacillati</taxon>
        <taxon>Bacillota</taxon>
        <taxon>Clostridia</taxon>
        <taxon>Lachnospirales</taxon>
        <taxon>Lachnospiraceae</taxon>
        <taxon>Lachnospira</taxon>
    </lineage>
</organism>
<evidence type="ECO:0000256" key="12">
    <source>
        <dbReference type="ARBA" id="ARBA00022842"/>
    </source>
</evidence>
<keyword evidence="7 17" id="KW-0808">Transferase</keyword>
<comment type="catalytic activity">
    <reaction evidence="15">
        <text>beta-D-fructose 6-phosphate + ATP = beta-D-fructose 1,6-bisphosphate + ADP + H(+)</text>
        <dbReference type="Rhea" id="RHEA:16109"/>
        <dbReference type="ChEBI" id="CHEBI:15378"/>
        <dbReference type="ChEBI" id="CHEBI:30616"/>
        <dbReference type="ChEBI" id="CHEBI:32966"/>
        <dbReference type="ChEBI" id="CHEBI:57634"/>
        <dbReference type="ChEBI" id="CHEBI:456216"/>
        <dbReference type="EC" id="2.7.1.11"/>
    </reaction>
</comment>
<dbReference type="GO" id="GO:0046872">
    <property type="term" value="F:metal ion binding"/>
    <property type="evidence" value="ECO:0007669"/>
    <property type="project" value="UniProtKB-KW"/>
</dbReference>
<dbReference type="GO" id="GO:0005945">
    <property type="term" value="C:6-phosphofructokinase complex"/>
    <property type="evidence" value="ECO:0007669"/>
    <property type="project" value="TreeGrafter"/>
</dbReference>
<dbReference type="GO" id="GO:0061621">
    <property type="term" value="P:canonical glycolysis"/>
    <property type="evidence" value="ECO:0007669"/>
    <property type="project" value="TreeGrafter"/>
</dbReference>
<dbReference type="PANTHER" id="PTHR13697:SF4">
    <property type="entry name" value="ATP-DEPENDENT 6-PHOSPHOFRUCTOKINASE"/>
    <property type="match status" value="1"/>
</dbReference>
<dbReference type="SUPFAM" id="SSF53784">
    <property type="entry name" value="Phosphofructokinase"/>
    <property type="match status" value="1"/>
</dbReference>
<comment type="subcellular location">
    <subcellularLocation>
        <location evidence="3">Cytoplasm</location>
    </subcellularLocation>
</comment>
<evidence type="ECO:0000256" key="5">
    <source>
        <dbReference type="ARBA" id="ARBA00012055"/>
    </source>
</evidence>
<comment type="cofactor">
    <cofactor evidence="1">
        <name>Mg(2+)</name>
        <dbReference type="ChEBI" id="CHEBI:18420"/>
    </cofactor>
</comment>
<dbReference type="AlphaFoldDB" id="A0A174ZYA7"/>
<evidence type="ECO:0000256" key="1">
    <source>
        <dbReference type="ARBA" id="ARBA00001946"/>
    </source>
</evidence>
<dbReference type="GO" id="GO:0005524">
    <property type="term" value="F:ATP binding"/>
    <property type="evidence" value="ECO:0007669"/>
    <property type="project" value="UniProtKB-KW"/>
</dbReference>
<dbReference type="GO" id="GO:0003872">
    <property type="term" value="F:6-phosphofructokinase activity"/>
    <property type="evidence" value="ECO:0007669"/>
    <property type="project" value="UniProtKB-EC"/>
</dbReference>
<keyword evidence="11" id="KW-0067">ATP-binding</keyword>
<dbReference type="GO" id="GO:0016208">
    <property type="term" value="F:AMP binding"/>
    <property type="evidence" value="ECO:0007669"/>
    <property type="project" value="TreeGrafter"/>
</dbReference>
<comment type="pathway">
    <text evidence="4">Carbohydrate degradation; glycolysis; D-glyceraldehyde 3-phosphate and glycerone phosphate from D-glucose: step 3/4.</text>
</comment>
<keyword evidence="9" id="KW-0547">Nucleotide-binding</keyword>
<dbReference type="Gene3D" id="3.40.50.460">
    <property type="entry name" value="Phosphofructokinase domain"/>
    <property type="match status" value="1"/>
</dbReference>
<keyword evidence="8" id="KW-0479">Metal-binding</keyword>
<evidence type="ECO:0000256" key="4">
    <source>
        <dbReference type="ARBA" id="ARBA00004679"/>
    </source>
</evidence>
<protein>
    <recommendedName>
        <fullName evidence="5">6-phosphofructokinase</fullName>
        <ecNumber evidence="5">2.7.1.11</ecNumber>
    </recommendedName>
</protein>
<evidence type="ECO:0000256" key="7">
    <source>
        <dbReference type="ARBA" id="ARBA00022679"/>
    </source>
</evidence>
<dbReference type="EC" id="2.7.1.11" evidence="5"/>
<evidence type="ECO:0000256" key="3">
    <source>
        <dbReference type="ARBA" id="ARBA00004496"/>
    </source>
</evidence>
<evidence type="ECO:0000256" key="6">
    <source>
        <dbReference type="ARBA" id="ARBA00022490"/>
    </source>
</evidence>
<dbReference type="GO" id="GO:0070095">
    <property type="term" value="F:fructose-6-phosphate binding"/>
    <property type="evidence" value="ECO:0007669"/>
    <property type="project" value="TreeGrafter"/>
</dbReference>
<keyword evidence="13" id="KW-0324">Glycolysis</keyword>
<dbReference type="InterPro" id="IPR035966">
    <property type="entry name" value="PKF_sf"/>
</dbReference>
<dbReference type="GO" id="GO:0006002">
    <property type="term" value="P:fructose 6-phosphate metabolic process"/>
    <property type="evidence" value="ECO:0007669"/>
    <property type="project" value="InterPro"/>
</dbReference>
<reference evidence="17 18" key="1">
    <citation type="submission" date="2015-09" db="EMBL/GenBank/DDBJ databases">
        <authorList>
            <consortium name="Pathogen Informatics"/>
        </authorList>
    </citation>
    <scope>NUCLEOTIDE SEQUENCE [LARGE SCALE GENOMIC DNA]</scope>
    <source>
        <strain evidence="17 18">2789STDY5834878</strain>
    </source>
</reference>
<evidence type="ECO:0000259" key="16">
    <source>
        <dbReference type="Pfam" id="PF00365"/>
    </source>
</evidence>
<name>A0A174ZYA7_9FIRM</name>
<keyword evidence="6" id="KW-0963">Cytoplasm</keyword>
<dbReference type="InterPro" id="IPR000023">
    <property type="entry name" value="Phosphofructokinase_dom"/>
</dbReference>
<evidence type="ECO:0000256" key="8">
    <source>
        <dbReference type="ARBA" id="ARBA00022723"/>
    </source>
</evidence>
<keyword evidence="12" id="KW-0460">Magnesium</keyword>